<keyword evidence="2" id="KW-0175">Coiled coil</keyword>
<organism evidence="5 6">
    <name type="scientific">Zymoseptoria tritici (strain ST99CH_3D7)</name>
    <dbReference type="NCBI Taxonomy" id="1276538"/>
    <lineage>
        <taxon>Eukaryota</taxon>
        <taxon>Fungi</taxon>
        <taxon>Dikarya</taxon>
        <taxon>Ascomycota</taxon>
        <taxon>Pezizomycotina</taxon>
        <taxon>Dothideomycetes</taxon>
        <taxon>Dothideomycetidae</taxon>
        <taxon>Mycosphaerellales</taxon>
        <taxon>Mycosphaerellaceae</taxon>
        <taxon>Zymoseptoria</taxon>
    </lineage>
</organism>
<dbReference type="STRING" id="1276538.A0A1X7RJ93"/>
<feature type="region of interest" description="Disordered" evidence="3">
    <location>
        <begin position="95"/>
        <end position="130"/>
    </location>
</feature>
<gene>
    <name evidence="5" type="ORF">ZT3D7_G2644</name>
</gene>
<feature type="compositionally biased region" description="Low complexity" evidence="3">
    <location>
        <begin position="106"/>
        <end position="130"/>
    </location>
</feature>
<dbReference type="InterPro" id="IPR013923">
    <property type="entry name" value="Autophagy-rel_prot_16_dom"/>
</dbReference>
<evidence type="ECO:0000313" key="6">
    <source>
        <dbReference type="Proteomes" id="UP000215127"/>
    </source>
</evidence>
<accession>A0A1X7RJ93</accession>
<name>A0A1X7RJ93_ZYMT9</name>
<sequence length="255" mass="28797">MLPPFVESFFLLHSLITRGTPYLCRVEQRATFTRRRRKIRKFPELQRPIIPATTMTDWLEQYSAALAVRDAREQAHKPYIDAFTRLADRTASAALTPATTNPPLPTSSSPASLPIRTSTPSQPSSTTTDNLTTLRNDLAANQKARASLSTQISSLQTELTALQSSSTLQAQSITRLTTQNRNLTRSLRDREEELKGKAKLVQDAQDEMVSLGLALSMAEQKAERLEGENRELVRRWVEYKEGEVERENQRRGWGD</sequence>
<proteinExistence type="inferred from homology"/>
<dbReference type="Proteomes" id="UP000215127">
    <property type="component" value="Chromosome 2"/>
</dbReference>
<comment type="similarity">
    <text evidence="1">Belongs to the ATG16 family.</text>
</comment>
<dbReference type="Pfam" id="PF08614">
    <property type="entry name" value="ATG16"/>
    <property type="match status" value="1"/>
</dbReference>
<evidence type="ECO:0000256" key="3">
    <source>
        <dbReference type="SAM" id="MobiDB-lite"/>
    </source>
</evidence>
<feature type="domain" description="Autophagy-related protein 16" evidence="4">
    <location>
        <begin position="61"/>
        <end position="248"/>
    </location>
</feature>
<evidence type="ECO:0000259" key="4">
    <source>
        <dbReference type="Pfam" id="PF08614"/>
    </source>
</evidence>
<feature type="coiled-coil region" evidence="2">
    <location>
        <begin position="173"/>
        <end position="235"/>
    </location>
</feature>
<keyword evidence="6" id="KW-1185">Reference proteome</keyword>
<dbReference type="CDD" id="cd22887">
    <property type="entry name" value="Atg16_CCD"/>
    <property type="match status" value="1"/>
</dbReference>
<reference evidence="5 6" key="1">
    <citation type="submission" date="2016-06" db="EMBL/GenBank/DDBJ databases">
        <authorList>
            <person name="Kjaerup R.B."/>
            <person name="Dalgaard T.S."/>
            <person name="Juul-Madsen H.R."/>
        </authorList>
    </citation>
    <scope>NUCLEOTIDE SEQUENCE [LARGE SCALE GENOMIC DNA]</scope>
</reference>
<dbReference type="Gene3D" id="1.20.5.170">
    <property type="match status" value="1"/>
</dbReference>
<evidence type="ECO:0000313" key="5">
    <source>
        <dbReference type="EMBL" id="SMQ47496.1"/>
    </source>
</evidence>
<dbReference type="EMBL" id="LT853693">
    <property type="protein sequence ID" value="SMQ47496.1"/>
    <property type="molecule type" value="Genomic_DNA"/>
</dbReference>
<evidence type="ECO:0000256" key="1">
    <source>
        <dbReference type="ARBA" id="ARBA00005331"/>
    </source>
</evidence>
<dbReference type="AlphaFoldDB" id="A0A1X7RJ93"/>
<protein>
    <recommendedName>
        <fullName evidence="4">Autophagy-related protein 16 domain-containing protein</fullName>
    </recommendedName>
</protein>
<evidence type="ECO:0000256" key="2">
    <source>
        <dbReference type="SAM" id="Coils"/>
    </source>
</evidence>